<comment type="subcellular location">
    <subcellularLocation>
        <location evidence="1">Membrane</location>
    </subcellularLocation>
</comment>
<dbReference type="PANTHER" id="PTHR14097:SF7">
    <property type="entry name" value="OXIDOREDUCTASE HTATIP2"/>
    <property type="match status" value="1"/>
</dbReference>
<evidence type="ECO:0000313" key="5">
    <source>
        <dbReference type="Proteomes" id="UP001652445"/>
    </source>
</evidence>
<dbReference type="RefSeq" id="WP_262687089.1">
    <property type="nucleotide sequence ID" value="NZ_JAOQIO010000099.1"/>
</dbReference>
<evidence type="ECO:0000259" key="3">
    <source>
        <dbReference type="Pfam" id="PF01370"/>
    </source>
</evidence>
<sequence>MGKTAIVAGATGLIGTELVAFLMNEPSYERVVVVVRREIEIKHPKCIQVITNYEQLEDEIKAYVADSDVFCCLGTTIKKARTKEQFRKVDLEYPMRLGKLAQTYHAAFFGIVTAMGANADSSIFYSQVKGQVEDGLDRLQLVSLHIFRPSLLLGHRADARTGERIGAVLFAAAAPLLIGGLQKYKAIHVKTVAKAMLQSAIVGNKGLHRYSYKQIEELAATYTCEALC</sequence>
<dbReference type="InterPro" id="IPR001509">
    <property type="entry name" value="Epimerase_deHydtase"/>
</dbReference>
<dbReference type="EMBL" id="JAOQIO010000099">
    <property type="protein sequence ID" value="MCU6796274.1"/>
    <property type="molecule type" value="Genomic_DNA"/>
</dbReference>
<dbReference type="SUPFAM" id="SSF51735">
    <property type="entry name" value="NAD(P)-binding Rossmann-fold domains"/>
    <property type="match status" value="1"/>
</dbReference>
<keyword evidence="2" id="KW-0472">Membrane</keyword>
<evidence type="ECO:0000256" key="2">
    <source>
        <dbReference type="ARBA" id="ARBA00023136"/>
    </source>
</evidence>
<name>A0ABT2UNQ6_9BACL</name>
<gene>
    <name evidence="4" type="ORF">OB236_29540</name>
</gene>
<protein>
    <submittedName>
        <fullName evidence="4">Oxidoreductase</fullName>
    </submittedName>
</protein>
<reference evidence="4 5" key="1">
    <citation type="submission" date="2022-09" db="EMBL/GenBank/DDBJ databases">
        <authorList>
            <person name="Han X.L."/>
            <person name="Wang Q."/>
            <person name="Lu T."/>
        </authorList>
    </citation>
    <scope>NUCLEOTIDE SEQUENCE [LARGE SCALE GENOMIC DNA]</scope>
    <source>
        <strain evidence="4 5">WQ 127069</strain>
    </source>
</reference>
<dbReference type="InterPro" id="IPR036291">
    <property type="entry name" value="NAD(P)-bd_dom_sf"/>
</dbReference>
<feature type="domain" description="NAD-dependent epimerase/dehydratase" evidence="3">
    <location>
        <begin position="6"/>
        <end position="106"/>
    </location>
</feature>
<keyword evidence="5" id="KW-1185">Reference proteome</keyword>
<dbReference type="Gene3D" id="3.40.50.720">
    <property type="entry name" value="NAD(P)-binding Rossmann-like Domain"/>
    <property type="match status" value="1"/>
</dbReference>
<dbReference type="Pfam" id="PF01370">
    <property type="entry name" value="Epimerase"/>
    <property type="match status" value="1"/>
</dbReference>
<dbReference type="PANTHER" id="PTHR14097">
    <property type="entry name" value="OXIDOREDUCTASE HTATIP2"/>
    <property type="match status" value="1"/>
</dbReference>
<proteinExistence type="predicted"/>
<accession>A0ABT2UNQ6</accession>
<evidence type="ECO:0000256" key="1">
    <source>
        <dbReference type="ARBA" id="ARBA00004370"/>
    </source>
</evidence>
<organism evidence="4 5">
    <name type="scientific">Paenibacillus baimaensis</name>
    <dbReference type="NCBI Taxonomy" id="2982185"/>
    <lineage>
        <taxon>Bacteria</taxon>
        <taxon>Bacillati</taxon>
        <taxon>Bacillota</taxon>
        <taxon>Bacilli</taxon>
        <taxon>Bacillales</taxon>
        <taxon>Paenibacillaceae</taxon>
        <taxon>Paenibacillus</taxon>
    </lineage>
</organism>
<comment type="caution">
    <text evidence="4">The sequence shown here is derived from an EMBL/GenBank/DDBJ whole genome shotgun (WGS) entry which is preliminary data.</text>
</comment>
<evidence type="ECO:0000313" key="4">
    <source>
        <dbReference type="EMBL" id="MCU6796274.1"/>
    </source>
</evidence>
<dbReference type="Proteomes" id="UP001652445">
    <property type="component" value="Unassembled WGS sequence"/>
</dbReference>